<dbReference type="PIRSF" id="PIRSF004846">
    <property type="entry name" value="ModA"/>
    <property type="match status" value="1"/>
</dbReference>
<evidence type="ECO:0000256" key="3">
    <source>
        <dbReference type="ARBA" id="ARBA00022723"/>
    </source>
</evidence>
<evidence type="ECO:0000256" key="4">
    <source>
        <dbReference type="ARBA" id="ARBA00022729"/>
    </source>
</evidence>
<dbReference type="GO" id="GO:0030288">
    <property type="term" value="C:outer membrane-bounded periplasmic space"/>
    <property type="evidence" value="ECO:0007669"/>
    <property type="project" value="TreeGrafter"/>
</dbReference>
<dbReference type="STRING" id="80876.SAMN05421779_103118"/>
<comment type="similarity">
    <text evidence="1">Belongs to the bacterial solute-binding protein ModA family.</text>
</comment>
<gene>
    <name evidence="7" type="ORF">SAMN05421779_103118</name>
</gene>
<dbReference type="NCBIfam" id="NF007958">
    <property type="entry name" value="PRK10677.1"/>
    <property type="match status" value="1"/>
</dbReference>
<dbReference type="GO" id="GO:0030973">
    <property type="term" value="F:molybdate ion binding"/>
    <property type="evidence" value="ECO:0007669"/>
    <property type="project" value="TreeGrafter"/>
</dbReference>
<feature type="binding site" evidence="6">
    <location>
        <position position="217"/>
    </location>
    <ligand>
        <name>molybdate</name>
        <dbReference type="ChEBI" id="CHEBI:36264"/>
    </ligand>
</feature>
<dbReference type="PANTHER" id="PTHR30632:SF17">
    <property type="entry name" value="MOLYBDATE-BINDING PROTEIN MODA"/>
    <property type="match status" value="1"/>
</dbReference>
<sequence length="280" mass="29172">MRHLFSRLITPAVLRSSETLRTAMAVTRRAALSGAVALLAVAALPLSQAHAATTVFAAASATDALNDIMAAYKAASGKEVIASYASSSTLAQQIEQGAPASVFLSANTKWAKYLDDKKLLEPGSMVDLLGNELVMIAPSDSKAKVTISKDMDLAGLLGDGRLSVGDPDHVPVGQYAKGALTSLGLWAVAEPKLARASDVRGALALVERGEAPLGIVYSTDAAVSKGVKTVATFPQESYEKIVYPAALVKGADADAKAFYSFMTSSPVAKEIFAKYGFSTK</sequence>
<accession>A0A1N7L556</accession>
<name>A0A1N7L556_9PROT</name>
<reference evidence="7 8" key="1">
    <citation type="submission" date="2017-01" db="EMBL/GenBank/DDBJ databases">
        <authorList>
            <person name="Mah S.A."/>
            <person name="Swanson W.J."/>
            <person name="Moy G.W."/>
            <person name="Vacquier V.D."/>
        </authorList>
    </citation>
    <scope>NUCLEOTIDE SEQUENCE [LARGE SCALE GENOMIC DNA]</scope>
    <source>
        <strain evidence="7 8">DSM 11589</strain>
    </source>
</reference>
<evidence type="ECO:0000256" key="2">
    <source>
        <dbReference type="ARBA" id="ARBA00022505"/>
    </source>
</evidence>
<protein>
    <submittedName>
        <fullName evidence="7">Molybdate transport system substrate-binding protein</fullName>
    </submittedName>
</protein>
<dbReference type="SUPFAM" id="SSF53850">
    <property type="entry name" value="Periplasmic binding protein-like II"/>
    <property type="match status" value="1"/>
</dbReference>
<organism evidence="7 8">
    <name type="scientific">Insolitispirillum peregrinum</name>
    <dbReference type="NCBI Taxonomy" id="80876"/>
    <lineage>
        <taxon>Bacteria</taxon>
        <taxon>Pseudomonadati</taxon>
        <taxon>Pseudomonadota</taxon>
        <taxon>Alphaproteobacteria</taxon>
        <taxon>Rhodospirillales</taxon>
        <taxon>Novispirillaceae</taxon>
        <taxon>Insolitispirillum</taxon>
    </lineage>
</organism>
<evidence type="ECO:0000256" key="5">
    <source>
        <dbReference type="ARBA" id="ARBA00062515"/>
    </source>
</evidence>
<keyword evidence="3 6" id="KW-0479">Metal-binding</keyword>
<evidence type="ECO:0000256" key="6">
    <source>
        <dbReference type="PIRSR" id="PIRSR004846-1"/>
    </source>
</evidence>
<dbReference type="AlphaFoldDB" id="A0A1N7L556"/>
<keyword evidence="2 6" id="KW-0500">Molybdenum</keyword>
<dbReference type="GO" id="GO:0015689">
    <property type="term" value="P:molybdate ion transport"/>
    <property type="evidence" value="ECO:0007669"/>
    <property type="project" value="InterPro"/>
</dbReference>
<dbReference type="Proteomes" id="UP000185678">
    <property type="component" value="Unassembled WGS sequence"/>
</dbReference>
<comment type="subunit">
    <text evidence="5">The complex is composed of two ATP-binding proteins (ModC), two transmembrane proteins (ModB) and a solute-binding protein (ModA).</text>
</comment>
<dbReference type="InterPro" id="IPR050682">
    <property type="entry name" value="ModA/WtpA"/>
</dbReference>
<dbReference type="EMBL" id="FTOA01000003">
    <property type="protein sequence ID" value="SIS68944.1"/>
    <property type="molecule type" value="Genomic_DNA"/>
</dbReference>
<feature type="binding site" evidence="6">
    <location>
        <position position="199"/>
    </location>
    <ligand>
        <name>molybdate</name>
        <dbReference type="ChEBI" id="CHEBI:36264"/>
    </ligand>
</feature>
<keyword evidence="4" id="KW-0732">Signal</keyword>
<evidence type="ECO:0000256" key="1">
    <source>
        <dbReference type="ARBA" id="ARBA00009175"/>
    </source>
</evidence>
<dbReference type="Pfam" id="PF13531">
    <property type="entry name" value="SBP_bac_11"/>
    <property type="match status" value="1"/>
</dbReference>
<dbReference type="FunFam" id="3.40.190.10:FF:000035">
    <property type="entry name" value="Molybdate ABC transporter substrate-binding protein"/>
    <property type="match status" value="1"/>
</dbReference>
<dbReference type="CDD" id="cd13536">
    <property type="entry name" value="PBP2_EcModA"/>
    <property type="match status" value="1"/>
</dbReference>
<dbReference type="PROSITE" id="PS51318">
    <property type="entry name" value="TAT"/>
    <property type="match status" value="1"/>
</dbReference>
<keyword evidence="8" id="KW-1185">Reference proteome</keyword>
<evidence type="ECO:0000313" key="8">
    <source>
        <dbReference type="Proteomes" id="UP000185678"/>
    </source>
</evidence>
<proteinExistence type="inferred from homology"/>
<dbReference type="GO" id="GO:1901359">
    <property type="term" value="F:tungstate binding"/>
    <property type="evidence" value="ECO:0007669"/>
    <property type="project" value="UniProtKB-ARBA"/>
</dbReference>
<feature type="binding site" evidence="6">
    <location>
        <position position="60"/>
    </location>
    <ligand>
        <name>molybdate</name>
        <dbReference type="ChEBI" id="CHEBI:36264"/>
    </ligand>
</feature>
<dbReference type="InterPro" id="IPR006311">
    <property type="entry name" value="TAT_signal"/>
</dbReference>
<dbReference type="PANTHER" id="PTHR30632">
    <property type="entry name" value="MOLYBDATE-BINDING PERIPLASMIC PROTEIN"/>
    <property type="match status" value="1"/>
</dbReference>
<feature type="binding site" evidence="6">
    <location>
        <position position="87"/>
    </location>
    <ligand>
        <name>molybdate</name>
        <dbReference type="ChEBI" id="CHEBI:36264"/>
    </ligand>
</feature>
<evidence type="ECO:0000313" key="7">
    <source>
        <dbReference type="EMBL" id="SIS68944.1"/>
    </source>
</evidence>
<dbReference type="InterPro" id="IPR005950">
    <property type="entry name" value="ModA"/>
</dbReference>
<dbReference type="GO" id="GO:0046872">
    <property type="term" value="F:metal ion binding"/>
    <property type="evidence" value="ECO:0007669"/>
    <property type="project" value="UniProtKB-KW"/>
</dbReference>
<dbReference type="NCBIfam" id="TIGR01256">
    <property type="entry name" value="modA"/>
    <property type="match status" value="1"/>
</dbReference>
<dbReference type="Gene3D" id="3.40.190.10">
    <property type="entry name" value="Periplasmic binding protein-like II"/>
    <property type="match status" value="2"/>
</dbReference>